<evidence type="ECO:0000313" key="11">
    <source>
        <dbReference type="Proteomes" id="UP000627538"/>
    </source>
</evidence>
<reference evidence="10 11" key="1">
    <citation type="submission" date="2020-08" db="EMBL/GenBank/DDBJ databases">
        <title>Winkia gen. nov., sp. nov., isolated from faeces of the Anser albifrons in China.</title>
        <authorList>
            <person name="Liu Q."/>
        </authorList>
    </citation>
    <scope>NUCLEOTIDE SEQUENCE [LARGE SCALE GENOMIC DNA]</scope>
    <source>
        <strain evidence="10 11">C62</strain>
    </source>
</reference>
<dbReference type="HAMAP" id="MF_00050">
    <property type="entry name" value="EF_Ts"/>
    <property type="match status" value="1"/>
</dbReference>
<evidence type="ECO:0000256" key="6">
    <source>
        <dbReference type="HAMAP-Rule" id="MF_00050"/>
    </source>
</evidence>
<dbReference type="Pfam" id="PF00889">
    <property type="entry name" value="EF_TS"/>
    <property type="match status" value="1"/>
</dbReference>
<organism evidence="10 11">
    <name type="scientific">Nanchangia anserum</name>
    <dbReference type="NCBI Taxonomy" id="2692125"/>
    <lineage>
        <taxon>Bacteria</taxon>
        <taxon>Bacillati</taxon>
        <taxon>Actinomycetota</taxon>
        <taxon>Actinomycetes</taxon>
        <taxon>Actinomycetales</taxon>
        <taxon>Actinomycetaceae</taxon>
        <taxon>Nanchangia</taxon>
    </lineage>
</organism>
<feature type="domain" description="Translation elongation factor EFTs/EF1B dimerisation" evidence="9">
    <location>
        <begin position="75"/>
        <end position="279"/>
    </location>
</feature>
<dbReference type="CDD" id="cd14275">
    <property type="entry name" value="UBA_EF-Ts"/>
    <property type="match status" value="1"/>
</dbReference>
<keyword evidence="4 6" id="KW-0648">Protein biosynthesis</keyword>
<dbReference type="InterPro" id="IPR036402">
    <property type="entry name" value="EF-Ts_dimer_sf"/>
</dbReference>
<dbReference type="PROSITE" id="PS01126">
    <property type="entry name" value="EF_TS_1"/>
    <property type="match status" value="1"/>
</dbReference>
<accession>A0A8I0KPK3</accession>
<dbReference type="FunFam" id="1.10.8.10:FF:000001">
    <property type="entry name" value="Elongation factor Ts"/>
    <property type="match status" value="1"/>
</dbReference>
<comment type="subcellular location">
    <subcellularLocation>
        <location evidence="6 8">Cytoplasm</location>
    </subcellularLocation>
</comment>
<feature type="region of interest" description="Involved in Mg(2+) ion dislocation from EF-Tu" evidence="6">
    <location>
        <begin position="84"/>
        <end position="87"/>
    </location>
</feature>
<evidence type="ECO:0000256" key="7">
    <source>
        <dbReference type="RuleBase" id="RU000642"/>
    </source>
</evidence>
<name>A0A8I0KPK3_9ACTO</name>
<dbReference type="GO" id="GO:0003746">
    <property type="term" value="F:translation elongation factor activity"/>
    <property type="evidence" value="ECO:0007669"/>
    <property type="project" value="UniProtKB-UniRule"/>
</dbReference>
<keyword evidence="11" id="KW-1185">Reference proteome</keyword>
<dbReference type="SUPFAM" id="SSF54713">
    <property type="entry name" value="Elongation factor Ts (EF-Ts), dimerisation domain"/>
    <property type="match status" value="1"/>
</dbReference>
<evidence type="ECO:0000259" key="9">
    <source>
        <dbReference type="Pfam" id="PF00889"/>
    </source>
</evidence>
<dbReference type="PANTHER" id="PTHR11741">
    <property type="entry name" value="ELONGATION FACTOR TS"/>
    <property type="match status" value="1"/>
</dbReference>
<dbReference type="PROSITE" id="PS01127">
    <property type="entry name" value="EF_TS_2"/>
    <property type="match status" value="1"/>
</dbReference>
<dbReference type="SUPFAM" id="SSF46934">
    <property type="entry name" value="UBA-like"/>
    <property type="match status" value="1"/>
</dbReference>
<dbReference type="RefSeq" id="WP_191071067.1">
    <property type="nucleotide sequence ID" value="NZ_CP060506.1"/>
</dbReference>
<evidence type="ECO:0000313" key="10">
    <source>
        <dbReference type="EMBL" id="MBD3688985.1"/>
    </source>
</evidence>
<comment type="function">
    <text evidence="5 6 7">Associates with the EF-Tu.GDP complex and induces the exchange of GDP to GTP. It remains bound to the aminoacyl-tRNA.EF-Tu.GTP complex up to the GTP hydrolysis stage on the ribosome.</text>
</comment>
<comment type="similarity">
    <text evidence="1 6 7">Belongs to the EF-Ts family.</text>
</comment>
<evidence type="ECO:0000256" key="8">
    <source>
        <dbReference type="RuleBase" id="RU000643"/>
    </source>
</evidence>
<dbReference type="InterPro" id="IPR014039">
    <property type="entry name" value="Transl_elong_EFTs/EF1B_dimer"/>
</dbReference>
<keyword evidence="3 6" id="KW-0251">Elongation factor</keyword>
<dbReference type="Gene3D" id="1.10.286.20">
    <property type="match status" value="1"/>
</dbReference>
<dbReference type="AlphaFoldDB" id="A0A8I0KPK3"/>
<evidence type="ECO:0000256" key="5">
    <source>
        <dbReference type="ARBA" id="ARBA00025453"/>
    </source>
</evidence>
<dbReference type="PANTHER" id="PTHR11741:SF0">
    <property type="entry name" value="ELONGATION FACTOR TS, MITOCHONDRIAL"/>
    <property type="match status" value="1"/>
</dbReference>
<dbReference type="InterPro" id="IPR001816">
    <property type="entry name" value="Transl_elong_EFTs/EF1B"/>
</dbReference>
<evidence type="ECO:0000256" key="1">
    <source>
        <dbReference type="ARBA" id="ARBA00005532"/>
    </source>
</evidence>
<comment type="caution">
    <text evidence="10">The sequence shown here is derived from an EMBL/GenBank/DDBJ whole genome shotgun (WGS) entry which is preliminary data.</text>
</comment>
<dbReference type="Gene3D" id="1.10.8.10">
    <property type="entry name" value="DNA helicase RuvA subunit, C-terminal domain"/>
    <property type="match status" value="1"/>
</dbReference>
<evidence type="ECO:0000256" key="3">
    <source>
        <dbReference type="ARBA" id="ARBA00022768"/>
    </source>
</evidence>
<dbReference type="Gene3D" id="3.30.479.20">
    <property type="entry name" value="Elongation factor Ts, dimerisation domain"/>
    <property type="match status" value="2"/>
</dbReference>
<dbReference type="GO" id="GO:0005737">
    <property type="term" value="C:cytoplasm"/>
    <property type="evidence" value="ECO:0007669"/>
    <property type="project" value="UniProtKB-SubCell"/>
</dbReference>
<evidence type="ECO:0000256" key="2">
    <source>
        <dbReference type="ARBA" id="ARBA00016956"/>
    </source>
</evidence>
<protein>
    <recommendedName>
        <fullName evidence="2 6">Elongation factor Ts</fullName>
        <shortName evidence="6">EF-Ts</shortName>
    </recommendedName>
</protein>
<sequence>MANYTTKDIKELRELTGAGMMDVKKALDEAGGDRDEAIKIIRLAGQKSLAKREDRSAAAGLVAADITDTDAGQVGVLVEVNSETDFVAKNEKFVAFADSVLAAAVSSEASTLDELMAATTPEGKTVKEAADEMAALVGEKIVVNRIARISGEAVTKYLHYSNKDLPAQAGVLVATDKAGAEGAQDVAMHIAAYQPQYLDRDEVPADVVAKERDTLEELTRSEGKPEKIISRIVEGRLGAFYKEICLVDQDFARDPSMTVGAFMKSTGGKVTGFARFHVGA</sequence>
<evidence type="ECO:0000256" key="4">
    <source>
        <dbReference type="ARBA" id="ARBA00022917"/>
    </source>
</evidence>
<dbReference type="InterPro" id="IPR009060">
    <property type="entry name" value="UBA-like_sf"/>
</dbReference>
<dbReference type="EMBL" id="JACRUO010000001">
    <property type="protein sequence ID" value="MBD3688985.1"/>
    <property type="molecule type" value="Genomic_DNA"/>
</dbReference>
<keyword evidence="6" id="KW-0963">Cytoplasm</keyword>
<dbReference type="FunFam" id="1.10.286.20:FF:000001">
    <property type="entry name" value="Elongation factor Ts"/>
    <property type="match status" value="1"/>
</dbReference>
<gene>
    <name evidence="6" type="primary">tsf</name>
    <name evidence="10" type="ORF">H8R10_01890</name>
</gene>
<dbReference type="InterPro" id="IPR018101">
    <property type="entry name" value="Transl_elong_Ts_CS"/>
</dbReference>
<proteinExistence type="inferred from homology"/>
<dbReference type="NCBIfam" id="TIGR00116">
    <property type="entry name" value="tsf"/>
    <property type="match status" value="1"/>
</dbReference>
<dbReference type="Proteomes" id="UP000627538">
    <property type="component" value="Unassembled WGS sequence"/>
</dbReference>